<dbReference type="Proteomes" id="UP000654367">
    <property type="component" value="Unassembled WGS sequence"/>
</dbReference>
<protein>
    <submittedName>
        <fullName evidence="1">Uncharacterized protein</fullName>
    </submittedName>
</protein>
<evidence type="ECO:0000313" key="2">
    <source>
        <dbReference type="Proteomes" id="UP000654367"/>
    </source>
</evidence>
<organism evidence="1 2">
    <name type="scientific">Shewanella saliphila</name>
    <dbReference type="NCBI Taxonomy" id="2282698"/>
    <lineage>
        <taxon>Bacteria</taxon>
        <taxon>Pseudomonadati</taxon>
        <taxon>Pseudomonadota</taxon>
        <taxon>Gammaproteobacteria</taxon>
        <taxon>Alteromonadales</taxon>
        <taxon>Shewanellaceae</taxon>
        <taxon>Shewanella</taxon>
    </lineage>
</organism>
<reference evidence="2" key="1">
    <citation type="journal article" date="2019" name="Int. J. Syst. Evol. Microbiol.">
        <title>The Global Catalogue of Microorganisms (GCM) 10K type strain sequencing project: providing services to taxonomists for standard genome sequencing and annotation.</title>
        <authorList>
            <consortium name="The Broad Institute Genomics Platform"/>
            <consortium name="The Broad Institute Genome Sequencing Center for Infectious Disease"/>
            <person name="Wu L."/>
            <person name="Ma J."/>
        </authorList>
    </citation>
    <scope>NUCLEOTIDE SEQUENCE [LARGE SCALE GENOMIC DNA]</scope>
    <source>
        <strain evidence="2">JCM 32304</strain>
    </source>
</reference>
<name>A0ABQ2Q421_9GAMM</name>
<accession>A0ABQ2Q421</accession>
<evidence type="ECO:0000313" key="1">
    <source>
        <dbReference type="EMBL" id="GGP45933.1"/>
    </source>
</evidence>
<dbReference type="EMBL" id="BMQV01000007">
    <property type="protein sequence ID" value="GGP45933.1"/>
    <property type="molecule type" value="Genomic_DNA"/>
</dbReference>
<comment type="caution">
    <text evidence="1">The sequence shown here is derived from an EMBL/GenBank/DDBJ whole genome shotgun (WGS) entry which is preliminary data.</text>
</comment>
<proteinExistence type="predicted"/>
<sequence length="70" mass="8022">MWIKGYMLKIQADNIPVNEKSLSVSCQNCDRMIEIEGELVCFEHGKIKRLTLDPSPAALIKMVCIGWRKK</sequence>
<gene>
    <name evidence="1" type="ORF">GCM10009409_10760</name>
</gene>
<keyword evidence="2" id="KW-1185">Reference proteome</keyword>